<protein>
    <submittedName>
        <fullName evidence="2">Uncharacterized protein</fullName>
    </submittedName>
</protein>
<evidence type="ECO:0000256" key="1">
    <source>
        <dbReference type="SAM" id="Coils"/>
    </source>
</evidence>
<keyword evidence="3" id="KW-1185">Reference proteome</keyword>
<keyword evidence="1" id="KW-0175">Coiled coil</keyword>
<dbReference type="Proteomes" id="UP000674318">
    <property type="component" value="Unassembled WGS sequence"/>
</dbReference>
<sequence length="126" mass="14194">MEAAPPSHSPKPIMLLPSIASLQQLRRENAILTEEKRFLTQAVASEPSTSARVNRFRYNADAAELKLLMAYRIASELHDVDTCKSVEAEMQQHIADMLNKVNKLRHLLEAVQRDVKEVLEATGGWD</sequence>
<gene>
    <name evidence="2" type="ORF">JKF63_00393</name>
</gene>
<accession>A0A836I9H2</accession>
<name>A0A836I9H2_9TRYP</name>
<evidence type="ECO:0000313" key="3">
    <source>
        <dbReference type="Proteomes" id="UP000674318"/>
    </source>
</evidence>
<dbReference type="KEGG" id="phet:94286521"/>
<evidence type="ECO:0000313" key="2">
    <source>
        <dbReference type="EMBL" id="KAG5490273.1"/>
    </source>
</evidence>
<organism evidence="2 3">
    <name type="scientific">Porcisia hertigi</name>
    <dbReference type="NCBI Taxonomy" id="2761500"/>
    <lineage>
        <taxon>Eukaryota</taxon>
        <taxon>Discoba</taxon>
        <taxon>Euglenozoa</taxon>
        <taxon>Kinetoplastea</taxon>
        <taxon>Metakinetoplastina</taxon>
        <taxon>Trypanosomatida</taxon>
        <taxon>Trypanosomatidae</taxon>
        <taxon>Leishmaniinae</taxon>
        <taxon>Porcisia</taxon>
    </lineage>
</organism>
<feature type="coiled-coil region" evidence="1">
    <location>
        <begin position="94"/>
        <end position="121"/>
    </location>
</feature>
<dbReference type="EMBL" id="JAFJZO010000036">
    <property type="protein sequence ID" value="KAG5490273.1"/>
    <property type="molecule type" value="Genomic_DNA"/>
</dbReference>
<comment type="caution">
    <text evidence="2">The sequence shown here is derived from an EMBL/GenBank/DDBJ whole genome shotgun (WGS) entry which is preliminary data.</text>
</comment>
<dbReference type="RefSeq" id="XP_067752601.1">
    <property type="nucleotide sequence ID" value="XM_067896444.1"/>
</dbReference>
<dbReference type="OrthoDB" id="272843at2759"/>
<dbReference type="GeneID" id="94286521"/>
<dbReference type="AlphaFoldDB" id="A0A836I9H2"/>
<reference evidence="2 3" key="1">
    <citation type="submission" date="2021-02" db="EMBL/GenBank/DDBJ databases">
        <title>Porcisia hertigi Genome sequencing and assembly.</title>
        <authorList>
            <person name="Almutairi H."/>
            <person name="Gatherer D."/>
        </authorList>
    </citation>
    <scope>NUCLEOTIDE SEQUENCE [LARGE SCALE GENOMIC DNA]</scope>
    <source>
        <strain evidence="2 3">C119</strain>
    </source>
</reference>
<proteinExistence type="predicted"/>